<organism evidence="1 2">
    <name type="scientific">Flavobacterium glycines</name>
    <dbReference type="NCBI Taxonomy" id="551990"/>
    <lineage>
        <taxon>Bacteria</taxon>
        <taxon>Pseudomonadati</taxon>
        <taxon>Bacteroidota</taxon>
        <taxon>Flavobacteriia</taxon>
        <taxon>Flavobacteriales</taxon>
        <taxon>Flavobacteriaceae</taxon>
        <taxon>Flavobacterium</taxon>
    </lineage>
</organism>
<evidence type="ECO:0008006" key="3">
    <source>
        <dbReference type="Google" id="ProtNLM"/>
    </source>
</evidence>
<comment type="caution">
    <text evidence="1">The sequence shown here is derived from an EMBL/GenBank/DDBJ whole genome shotgun (WGS) entry which is preliminary data.</text>
</comment>
<protein>
    <recommendedName>
        <fullName evidence="3">Macroglobulin domain-containing protein</fullName>
    </recommendedName>
</protein>
<proteinExistence type="predicted"/>
<dbReference type="Gene3D" id="2.60.40.1930">
    <property type="match status" value="1"/>
</dbReference>
<name>A0A1G8XZZ5_9FLAO</name>
<evidence type="ECO:0000313" key="2">
    <source>
        <dbReference type="Proteomes" id="UP000182367"/>
    </source>
</evidence>
<sequence>MIEVSFCYKKPFWFLLLGLFFTFFWAPAQEQKSMPDIEKIYLHTDRNVYFTGEDLWYKAYVVRASNNLLFDLSGILYVELISSNSDIIIRNKTSLEMGLGHGDFQLQDSLDVKPGKYQLRAYTNWNRNFGDDFVFKKDIEIIDLFESHDKSQSVQNNVTESKSLKKRNFTNNPYKIAFFPESGSLLENVASVIGFKAVDLNGKPIAITGTIYDSDNELVSTFESVHDGMGKTQLLPIEGKSYYAKIKTKNGFEFQQDLPKASQSGYALSYRNFKGRNIVTINTNQQTLVQNPNATLIVICKSRGVSYLETTQTLTETSLSFELPKDKIPDGISQITLFDNVNKPQSERLVYFEKEPDLEVQFSIDKTSYQPEEKVTLNVSSKSKSGEGKSASFSLSVTDTNGVEEDNYDSNICSYFLMESDIRGKVYHPAYYFDSNNLKRLEHLDNLLLTQGWRDFVWKISPKIDDKNSYKAEKGITISGRVKQLFADKPLVNNNVTLALMGEKNNGIFSAVTDSIGRFQFEKLMFSGKTNMQLNARNEKGKFAGEIVLDPIEQARLPIFFKNESINFTETTQIAIENVFKKYTGLNLKPEGVLSEVAIVGKENRVQPFDFWVGARGFTYNRGADTDSYLNIFDLLSKKIPDVTPFKNFVRFLNYKEPPLFTLDGQIVLLNEISNISLSDIGSIWATADIKGVKWYGEESPYGLIAIWTKSFSGNQPSKNQFSSISKRMEGFYAARVFYSLDPEKLNPELDKNTVVRNTIYWNPYVHPDKTGNMSMNYFNSSVETKVKVALEGITGSGIPVVRNTYYSIKK</sequence>
<reference evidence="1 2" key="1">
    <citation type="submission" date="2016-10" db="EMBL/GenBank/DDBJ databases">
        <authorList>
            <person name="Varghese N."/>
            <person name="Submissions S."/>
        </authorList>
    </citation>
    <scope>NUCLEOTIDE SEQUENCE [LARGE SCALE GENOMIC DNA]</scope>
    <source>
        <strain evidence="1 2">Gm-149</strain>
    </source>
</reference>
<evidence type="ECO:0000313" key="1">
    <source>
        <dbReference type="EMBL" id="SDJ95350.1"/>
    </source>
</evidence>
<dbReference type="Proteomes" id="UP000182367">
    <property type="component" value="Unassembled WGS sequence"/>
</dbReference>
<dbReference type="EMBL" id="FNEO01000009">
    <property type="protein sequence ID" value="SDJ95350.1"/>
    <property type="molecule type" value="Genomic_DNA"/>
</dbReference>
<accession>A0A1G8XZZ5</accession>
<gene>
    <name evidence="1" type="ORF">SAMN05192550_3060</name>
</gene>
<keyword evidence="2" id="KW-1185">Reference proteome</keyword>